<gene>
    <name evidence="1" type="ORF">CBW65_22705</name>
</gene>
<accession>A0A1Y0ISA5</accession>
<dbReference type="SUPFAM" id="SSF53474">
    <property type="entry name" value="alpha/beta-Hydrolases"/>
    <property type="match status" value="1"/>
</dbReference>
<dbReference type="RefSeq" id="WP_087458834.1">
    <property type="nucleotide sequence ID" value="NZ_CP021434.1"/>
</dbReference>
<proteinExistence type="predicted"/>
<organism evidence="1 2">
    <name type="scientific">Tumebacillus avium</name>
    <dbReference type="NCBI Taxonomy" id="1903704"/>
    <lineage>
        <taxon>Bacteria</taxon>
        <taxon>Bacillati</taxon>
        <taxon>Bacillota</taxon>
        <taxon>Bacilli</taxon>
        <taxon>Bacillales</taxon>
        <taxon>Alicyclobacillaceae</taxon>
        <taxon>Tumebacillus</taxon>
    </lineage>
</organism>
<evidence type="ECO:0000313" key="2">
    <source>
        <dbReference type="Proteomes" id="UP000195437"/>
    </source>
</evidence>
<keyword evidence="2" id="KW-1185">Reference proteome</keyword>
<sequence length="423" mass="48984">MQARKVGLLVVHGQGEQDRYQTLDEFTRSLVRALYNQTGEKVDLMHMRSRVDGDVDDSIRLRYSLGSVPIELDLHEYYWASDMSRHISFGETIEWLIETANGAEKFYDENETLAHRYEGYQKGRRWYLKHLGNALQIVYSLRNVTRFLPGSFDPLLRKMMGKYTQVCADYFGDSAIYTTSDSKSKFYEIRQTVLDGMTRKLIGLINADYDKIIIAAHSLGSVIAYDALNQVNLEMNVNPSFAAKADKQFELITFGSPLDKVAFFLREHLRQTDYIKQLVIKHVNGYRKKFLEMPSGNEYTVSSSVQDYLPHLRWINYWHPDDPISGHLDYYDCVDNIRLANELPVSKQPRNPLGRLFWQFKLYGVAHTHYWSNEQIFREAINRAAANDIRKPIPADKLDQVSGLLCQNQILNRQAPAGQPRPH</sequence>
<protein>
    <submittedName>
        <fullName evidence="1">Uncharacterized protein</fullName>
    </submittedName>
</protein>
<name>A0A1Y0ISA5_9BACL</name>
<dbReference type="Proteomes" id="UP000195437">
    <property type="component" value="Chromosome"/>
</dbReference>
<dbReference type="KEGG" id="tum:CBW65_22705"/>
<dbReference type="AlphaFoldDB" id="A0A1Y0ISA5"/>
<dbReference type="EMBL" id="CP021434">
    <property type="protein sequence ID" value="ARU63498.1"/>
    <property type="molecule type" value="Genomic_DNA"/>
</dbReference>
<reference evidence="2" key="1">
    <citation type="submission" date="2017-05" db="EMBL/GenBank/DDBJ databases">
        <authorList>
            <person name="Sung H."/>
        </authorList>
    </citation>
    <scope>NUCLEOTIDE SEQUENCE [LARGE SCALE GENOMIC DNA]</scope>
    <source>
        <strain evidence="2">AR23208</strain>
    </source>
</reference>
<evidence type="ECO:0000313" key="1">
    <source>
        <dbReference type="EMBL" id="ARU63498.1"/>
    </source>
</evidence>
<dbReference type="InterPro" id="IPR029058">
    <property type="entry name" value="AB_hydrolase_fold"/>
</dbReference>
<dbReference type="OrthoDB" id="4058760at2"/>